<dbReference type="PANTHER" id="PTHR45588">
    <property type="entry name" value="TPR DOMAIN-CONTAINING PROTEIN"/>
    <property type="match status" value="1"/>
</dbReference>
<evidence type="ECO:0000256" key="1">
    <source>
        <dbReference type="PROSITE-ProRule" id="PRU00339"/>
    </source>
</evidence>
<dbReference type="Proteomes" id="UP000631181">
    <property type="component" value="Unassembled WGS sequence"/>
</dbReference>
<dbReference type="OrthoDB" id="414774at2759"/>
<keyword evidence="3" id="KW-1185">Reference proteome</keyword>
<dbReference type="AlphaFoldDB" id="A0A8J8WD18"/>
<organism evidence="2 3">
    <name type="scientific">Penicillium ucsense</name>
    <dbReference type="NCBI Taxonomy" id="2839758"/>
    <lineage>
        <taxon>Eukaryota</taxon>
        <taxon>Fungi</taxon>
        <taxon>Dikarya</taxon>
        <taxon>Ascomycota</taxon>
        <taxon>Pezizomycotina</taxon>
        <taxon>Eurotiomycetes</taxon>
        <taxon>Eurotiomycetidae</taxon>
        <taxon>Eurotiales</taxon>
        <taxon>Aspergillaceae</taxon>
        <taxon>Penicillium</taxon>
    </lineage>
</organism>
<feature type="repeat" description="TPR" evidence="1">
    <location>
        <begin position="34"/>
        <end position="67"/>
    </location>
</feature>
<dbReference type="SMART" id="SM00028">
    <property type="entry name" value="TPR"/>
    <property type="match status" value="3"/>
</dbReference>
<evidence type="ECO:0008006" key="4">
    <source>
        <dbReference type="Google" id="ProtNLM"/>
    </source>
</evidence>
<comment type="caution">
    <text evidence="2">The sequence shown here is derived from an EMBL/GenBank/DDBJ whole genome shotgun (WGS) entry which is preliminary data.</text>
</comment>
<dbReference type="EMBL" id="WIWV01000001">
    <property type="protein sequence ID" value="KAF7720326.1"/>
    <property type="molecule type" value="Genomic_DNA"/>
</dbReference>
<evidence type="ECO:0000313" key="2">
    <source>
        <dbReference type="EMBL" id="KAF7720326.1"/>
    </source>
</evidence>
<proteinExistence type="predicted"/>
<accession>A0A8J8WD18</accession>
<dbReference type="SUPFAM" id="SSF48452">
    <property type="entry name" value="TPR-like"/>
    <property type="match status" value="2"/>
</dbReference>
<evidence type="ECO:0000313" key="3">
    <source>
        <dbReference type="Proteomes" id="UP000631181"/>
    </source>
</evidence>
<dbReference type="InterPro" id="IPR019734">
    <property type="entry name" value="TPR_rpt"/>
</dbReference>
<dbReference type="PANTHER" id="PTHR45588:SF3">
    <property type="entry name" value="TPR DOMAIN PROTEIN"/>
    <property type="match status" value="1"/>
</dbReference>
<dbReference type="Gene3D" id="1.25.40.10">
    <property type="entry name" value="Tetratricopeptide repeat domain"/>
    <property type="match status" value="2"/>
</dbReference>
<sequence length="575" mass="64988">MANTALPSDFHTVKDYAFDTGAYGMKITTSHPDAQVWFNRGLVWTYAFTHAEATLCFQRAIKLDESCAMAHWGLALALGPNYNQPWEALRKDLPDIVRRTYEASRRALALTTDRSPVEKALITALQSRYQSDEPAPIEQYHKQNQAYCDAMGAVYQRFGDDMDVATLYADALMILTPWKLWNLVTGKPNPGTRTLEAKAVLEKALAHDAAKRHPGLLHHYIHLMEMSPTPELALIQADHLRTLVPDSGHLCHMPSHLDFLVGDYRAAISSNTQATIADEKFMHHRGTKGFYTLYRMHDYHTLIYAAMFAGRKGIAMDTVNRMESTLPLEMLKAMPDYCEVFLSVRSHVMVRFGMWTEIIDYPLPEDPELFCVTTALAHYAKGVAYAATGDVPNAMKQKELYEEAAKRIPDSRLDFPNKCIDIVGIASAMLDGEIEYRRRNYAEAFDHLRRAVQLDDELGYSEPWSWMQPARHAYAALLLEQNHVEESAAVYRADLGLDESVIRARRHPNNVWALQGYHECLVRLGRDAEANIIRPQLTVALALADVPIQSSCFCRTDNEQAADAEKSCSNNKCKM</sequence>
<keyword evidence="1" id="KW-0802">TPR repeat</keyword>
<protein>
    <recommendedName>
        <fullName evidence="4">Tetratricopeptide repeat domain protein</fullName>
    </recommendedName>
</protein>
<gene>
    <name evidence="2" type="ORF">PECM_000256</name>
</gene>
<name>A0A8J8WD18_9EURO</name>
<dbReference type="InterPro" id="IPR011990">
    <property type="entry name" value="TPR-like_helical_dom_sf"/>
</dbReference>
<dbReference type="PROSITE" id="PS50005">
    <property type="entry name" value="TPR"/>
    <property type="match status" value="1"/>
</dbReference>
<reference evidence="2" key="1">
    <citation type="journal article" date="2020" name="Front. Microbiol.">
        <title>Gene regulatory networks of Penicillium echinulatum 2HH and Penicillium oxalicum 114-2 inferred by a computational biology approach.</title>
        <authorList>
            <person name="Lenz A.R."/>
            <person name="Galan-Vasquez E."/>
            <person name="Balbinot E."/>
            <person name="De Abreu F.P."/>
            <person name="De Oliveira N.S."/>
            <person name="Da Rosa L.O."/>
            <person name="De Avila E Silva S."/>
            <person name="Camassola M."/>
            <person name="Dillon A.J.P."/>
            <person name="Perez-Rueda E."/>
        </authorList>
    </citation>
    <scope>NUCLEOTIDE SEQUENCE</scope>
    <source>
        <strain evidence="2">S1M29</strain>
    </source>
</reference>